<accession>A0ABS9EL45</accession>
<feature type="transmembrane region" description="Helical" evidence="2">
    <location>
        <begin position="87"/>
        <end position="107"/>
    </location>
</feature>
<evidence type="ECO:0000313" key="3">
    <source>
        <dbReference type="EMBL" id="MCF4102228.1"/>
    </source>
</evidence>
<feature type="transmembrane region" description="Helical" evidence="2">
    <location>
        <begin position="151"/>
        <end position="173"/>
    </location>
</feature>
<dbReference type="EMBL" id="JAKGTH010000010">
    <property type="protein sequence ID" value="MCF4102228.1"/>
    <property type="molecule type" value="Genomic_DNA"/>
</dbReference>
<comment type="caution">
    <text evidence="3">The sequence shown here is derived from an EMBL/GenBank/DDBJ whole genome shotgun (WGS) entry which is preliminary data.</text>
</comment>
<evidence type="ECO:0000256" key="1">
    <source>
        <dbReference type="SAM" id="MobiDB-lite"/>
    </source>
</evidence>
<dbReference type="InterPro" id="IPR005240">
    <property type="entry name" value="DUF389"/>
</dbReference>
<protein>
    <submittedName>
        <fullName evidence="3">DUF389 domain-containing protein</fullName>
    </submittedName>
</protein>
<keyword evidence="2" id="KW-1133">Transmembrane helix</keyword>
<sequence length="478" mass="52673">MENKDNIGSNPPPEKTDQSDFSQAGGIWESIKAFISELLDIRNDTDRESTVEAIKKDISFKGHNAWILIFSIFVASIGLNVSSAAVVIGAMLISPLMGPIVGVGLSVAINDIDTLKKSFINLGVMVGLSVITAYIYFLISPVKEETPELIARTYPTILDVLVAIFGGLALIVAKTKRGTIASVIFGVAIATALMPPLCTVGYGLAIGNIRYATGALYLFSINAVFIALTTFVVSKLLGFPLVRYANSKRRRLIAQIASSIAVVVMIPSVILFLNLLNKQVFESKTREFLNDVVHYSGTEIIKSNQDFNSKEIEVYLIGNNVPEPTIISWNEQLSKVDKLKDAKLIVHQGAAQTEDISALSSQVRSGILEDLYVKNQELVENKDARISFLENELLKYKVEAFSFNDISKEIKVNYDRVEGLGFANLISTNFTKIDTIPTFSITWKENTASRIKTAEAKKIQQWLSMRLKMDTVAVRSMN</sequence>
<dbReference type="Pfam" id="PF04087">
    <property type="entry name" value="DUF389"/>
    <property type="match status" value="1"/>
</dbReference>
<feature type="transmembrane region" description="Helical" evidence="2">
    <location>
        <begin position="65"/>
        <end position="81"/>
    </location>
</feature>
<dbReference type="Proteomes" id="UP001179363">
    <property type="component" value="Unassembled WGS sequence"/>
</dbReference>
<dbReference type="RefSeq" id="WP_236134378.1">
    <property type="nucleotide sequence ID" value="NZ_JAKGTH010000010.1"/>
</dbReference>
<feature type="transmembrane region" description="Helical" evidence="2">
    <location>
        <begin position="216"/>
        <end position="240"/>
    </location>
</feature>
<name>A0ABS9EL45_9FLAO</name>
<evidence type="ECO:0000313" key="4">
    <source>
        <dbReference type="Proteomes" id="UP001179363"/>
    </source>
</evidence>
<feature type="transmembrane region" description="Helical" evidence="2">
    <location>
        <begin position="252"/>
        <end position="276"/>
    </location>
</feature>
<reference evidence="3" key="1">
    <citation type="submission" date="2022-01" db="EMBL/GenBank/DDBJ databases">
        <title>Gillisia lutea sp. nov., isolated from marine plastic residues from the Malvarosa beach (Valencia, Spain).</title>
        <authorList>
            <person name="Vidal-Verdu A."/>
            <person name="Molina-Menor E."/>
            <person name="Satari L."/>
            <person name="Pascual J."/>
            <person name="Pereto J."/>
            <person name="Porcar M."/>
        </authorList>
    </citation>
    <scope>NUCLEOTIDE SEQUENCE</scope>
    <source>
        <strain evidence="3">M10.2A</strain>
    </source>
</reference>
<keyword evidence="2" id="KW-0472">Membrane</keyword>
<dbReference type="PANTHER" id="PTHR20992:SF9">
    <property type="entry name" value="AT15442P-RELATED"/>
    <property type="match status" value="1"/>
</dbReference>
<organism evidence="3 4">
    <name type="scientific">Gillisia lutea</name>
    <dbReference type="NCBI Taxonomy" id="2909668"/>
    <lineage>
        <taxon>Bacteria</taxon>
        <taxon>Pseudomonadati</taxon>
        <taxon>Bacteroidota</taxon>
        <taxon>Flavobacteriia</taxon>
        <taxon>Flavobacteriales</taxon>
        <taxon>Flavobacteriaceae</taxon>
        <taxon>Gillisia</taxon>
    </lineage>
</organism>
<keyword evidence="2" id="KW-0812">Transmembrane</keyword>
<feature type="transmembrane region" description="Helical" evidence="2">
    <location>
        <begin position="119"/>
        <end position="139"/>
    </location>
</feature>
<feature type="transmembrane region" description="Helical" evidence="2">
    <location>
        <begin position="180"/>
        <end position="204"/>
    </location>
</feature>
<proteinExistence type="predicted"/>
<dbReference type="PANTHER" id="PTHR20992">
    <property type="entry name" value="AT15442P-RELATED"/>
    <property type="match status" value="1"/>
</dbReference>
<feature type="region of interest" description="Disordered" evidence="1">
    <location>
        <begin position="1"/>
        <end position="21"/>
    </location>
</feature>
<evidence type="ECO:0000256" key="2">
    <source>
        <dbReference type="SAM" id="Phobius"/>
    </source>
</evidence>
<gene>
    <name evidence="3" type="ORF">L1I30_11165</name>
</gene>
<keyword evidence="4" id="KW-1185">Reference proteome</keyword>